<comment type="caution">
    <text evidence="2">The sequence shown here is derived from an EMBL/GenBank/DDBJ whole genome shotgun (WGS) entry which is preliminary data.</text>
</comment>
<reference evidence="2 3" key="1">
    <citation type="submission" date="2020-08" db="EMBL/GenBank/DDBJ databases">
        <title>Bridging the membrane lipid divide: bacteria of the FCB group superphylum have the potential to synthesize archaeal ether lipids.</title>
        <authorList>
            <person name="Villanueva L."/>
            <person name="Von Meijenfeldt F.A.B."/>
            <person name="Westbye A.B."/>
            <person name="Yadav S."/>
            <person name="Hopmans E.C."/>
            <person name="Dutilh B.E."/>
            <person name="Sinninghe Damste J.S."/>
        </authorList>
    </citation>
    <scope>NUCLEOTIDE SEQUENCE [LARGE SCALE GENOMIC DNA]</scope>
    <source>
        <strain evidence="2">NIOZ-UU27</strain>
    </source>
</reference>
<name>A0A8J6T4F7_9DELT</name>
<dbReference type="GO" id="GO:0046503">
    <property type="term" value="P:glycerolipid catabolic process"/>
    <property type="evidence" value="ECO:0007669"/>
    <property type="project" value="TreeGrafter"/>
</dbReference>
<accession>A0A8J6T4F7</accession>
<dbReference type="Gene3D" id="3.40.50.1820">
    <property type="entry name" value="alpha/beta hydrolase"/>
    <property type="match status" value="1"/>
</dbReference>
<keyword evidence="2" id="KW-0378">Hydrolase</keyword>
<dbReference type="AlphaFoldDB" id="A0A8J6T4F7"/>
<evidence type="ECO:0000313" key="3">
    <source>
        <dbReference type="Proteomes" id="UP000650524"/>
    </source>
</evidence>
<dbReference type="GO" id="GO:0004806">
    <property type="term" value="F:triacylglycerol lipase activity"/>
    <property type="evidence" value="ECO:0007669"/>
    <property type="project" value="TreeGrafter"/>
</dbReference>
<dbReference type="PANTHER" id="PTHR43433">
    <property type="entry name" value="HYDROLASE, ALPHA/BETA FOLD FAMILY PROTEIN"/>
    <property type="match status" value="1"/>
</dbReference>
<sequence length="204" mass="22943">MPTVKVGDINIYYEIHGEGKPLVLIPGGAGRMGWVPQIREFSQKYQVISFDNRGEGQTDAPNYPYSMEMMVEDTAGLLDTLGVDKAHLAGFCHGGAIAQNFTLKYPQQVKSLILFATVAKMTGLMRHVGDVWYRLMQPGVDQETRFREQLSWVFTDKFFESEEQIQASVNMSVNNPYPQPAYAWWHMPGSARELSTRSMTPGNG</sequence>
<organism evidence="2 3">
    <name type="scientific">Candidatus Desulfacyla euxinica</name>
    <dbReference type="NCBI Taxonomy" id="2841693"/>
    <lineage>
        <taxon>Bacteria</taxon>
        <taxon>Deltaproteobacteria</taxon>
        <taxon>Candidatus Desulfacyla</taxon>
    </lineage>
</organism>
<dbReference type="InterPro" id="IPR000073">
    <property type="entry name" value="AB_hydrolase_1"/>
</dbReference>
<dbReference type="PRINTS" id="PR00111">
    <property type="entry name" value="ABHYDROLASE"/>
</dbReference>
<protein>
    <submittedName>
        <fullName evidence="2">Alpha/beta fold hydrolase</fullName>
    </submittedName>
</protein>
<evidence type="ECO:0000259" key="1">
    <source>
        <dbReference type="Pfam" id="PF00561"/>
    </source>
</evidence>
<dbReference type="PANTHER" id="PTHR43433:SF5">
    <property type="entry name" value="AB HYDROLASE-1 DOMAIN-CONTAINING PROTEIN"/>
    <property type="match status" value="1"/>
</dbReference>
<gene>
    <name evidence="2" type="ORF">H8E19_08560</name>
</gene>
<proteinExistence type="predicted"/>
<dbReference type="SUPFAM" id="SSF53474">
    <property type="entry name" value="alpha/beta-Hydrolases"/>
    <property type="match status" value="1"/>
</dbReference>
<dbReference type="Pfam" id="PF00561">
    <property type="entry name" value="Abhydrolase_1"/>
    <property type="match status" value="1"/>
</dbReference>
<evidence type="ECO:0000313" key="2">
    <source>
        <dbReference type="EMBL" id="MBC8177442.1"/>
    </source>
</evidence>
<dbReference type="InterPro" id="IPR029058">
    <property type="entry name" value="AB_hydrolase_fold"/>
</dbReference>
<dbReference type="EMBL" id="JACNJD010000209">
    <property type="protein sequence ID" value="MBC8177442.1"/>
    <property type="molecule type" value="Genomic_DNA"/>
</dbReference>
<feature type="domain" description="AB hydrolase-1" evidence="1">
    <location>
        <begin position="20"/>
        <end position="122"/>
    </location>
</feature>
<dbReference type="InterPro" id="IPR050471">
    <property type="entry name" value="AB_hydrolase"/>
</dbReference>
<dbReference type="Proteomes" id="UP000650524">
    <property type="component" value="Unassembled WGS sequence"/>
</dbReference>